<protein>
    <submittedName>
        <fullName evidence="2">DUF1700 domain-containing protein</fullName>
    </submittedName>
</protein>
<keyword evidence="3" id="KW-1185">Reference proteome</keyword>
<evidence type="ECO:0000256" key="1">
    <source>
        <dbReference type="SAM" id="Phobius"/>
    </source>
</evidence>
<dbReference type="Pfam" id="PF22564">
    <property type="entry name" value="HAAS"/>
    <property type="match status" value="1"/>
</dbReference>
<feature type="transmembrane region" description="Helical" evidence="1">
    <location>
        <begin position="162"/>
        <end position="183"/>
    </location>
</feature>
<keyword evidence="1" id="KW-0812">Transmembrane</keyword>
<feature type="transmembrane region" description="Helical" evidence="1">
    <location>
        <begin position="75"/>
        <end position="93"/>
    </location>
</feature>
<evidence type="ECO:0000313" key="2">
    <source>
        <dbReference type="EMBL" id="UUI04785.1"/>
    </source>
</evidence>
<feature type="transmembrane region" description="Helical" evidence="1">
    <location>
        <begin position="135"/>
        <end position="156"/>
    </location>
</feature>
<dbReference type="EMBL" id="CP101914">
    <property type="protein sequence ID" value="UUI04785.1"/>
    <property type="molecule type" value="Genomic_DNA"/>
</dbReference>
<name>A0ABY5JX21_9BACI</name>
<keyword evidence="1" id="KW-1133">Transmembrane helix</keyword>
<reference evidence="2" key="1">
    <citation type="submission" date="2022-07" db="EMBL/GenBank/DDBJ databases">
        <title>FELIX.</title>
        <authorList>
            <person name="Wan K.H."/>
            <person name="Park S."/>
            <person name="Lawrence Q."/>
            <person name="Eichenberger J.P."/>
            <person name="Booth B.W."/>
            <person name="Piaggio A.J."/>
            <person name="Chandler J.C."/>
            <person name="Franklin A.B."/>
            <person name="Celniker S.E."/>
        </authorList>
    </citation>
    <scope>NUCLEOTIDE SEQUENCE</scope>
    <source>
        <strain evidence="2">QA-1986 374</strain>
    </source>
</reference>
<proteinExistence type="predicted"/>
<gene>
    <name evidence="2" type="ORF">NP439_09175</name>
</gene>
<sequence length="195" mass="22844">MSSTIHDYLKELSKNLSDLPKEEKEAILEEIEMHLNENEATSKMLREFKTPYSLSQDYLQEYDYKDQRKIPNASFFLLNLGMMGLAMLVLPILDARFDSSSLARISLGVPMLLCGIITLFFIKRKDYHISKFIKAAPYFLLSLFFPVSLLFFWIAANQNDGIVMFSLYYMLIYWLLLVVYYVIIRIGSRNLRTIF</sequence>
<evidence type="ECO:0000313" key="3">
    <source>
        <dbReference type="Proteomes" id="UP001059773"/>
    </source>
</evidence>
<dbReference type="Proteomes" id="UP001059773">
    <property type="component" value="Chromosome"/>
</dbReference>
<feature type="transmembrane region" description="Helical" evidence="1">
    <location>
        <begin position="105"/>
        <end position="123"/>
    </location>
</feature>
<dbReference type="RefSeq" id="WP_256709683.1">
    <property type="nucleotide sequence ID" value="NZ_CP101914.1"/>
</dbReference>
<accession>A0ABY5JX21</accession>
<organism evidence="2 3">
    <name type="scientific">Oceanobacillus jeddahense</name>
    <dbReference type="NCBI Taxonomy" id="1462527"/>
    <lineage>
        <taxon>Bacteria</taxon>
        <taxon>Bacillati</taxon>
        <taxon>Bacillota</taxon>
        <taxon>Bacilli</taxon>
        <taxon>Bacillales</taxon>
        <taxon>Bacillaceae</taxon>
        <taxon>Oceanobacillus</taxon>
    </lineage>
</organism>
<keyword evidence="1" id="KW-0472">Membrane</keyword>